<dbReference type="AlphaFoldDB" id="A0A0D2LXP5"/>
<name>A0A0D2LXP5_9CHLO</name>
<proteinExistence type="predicted"/>
<evidence type="ECO:0000256" key="1">
    <source>
        <dbReference type="SAM" id="MobiDB-lite"/>
    </source>
</evidence>
<organism evidence="3 4">
    <name type="scientific">Monoraphidium neglectum</name>
    <dbReference type="NCBI Taxonomy" id="145388"/>
    <lineage>
        <taxon>Eukaryota</taxon>
        <taxon>Viridiplantae</taxon>
        <taxon>Chlorophyta</taxon>
        <taxon>core chlorophytes</taxon>
        <taxon>Chlorophyceae</taxon>
        <taxon>CS clade</taxon>
        <taxon>Sphaeropleales</taxon>
        <taxon>Selenastraceae</taxon>
        <taxon>Monoraphidium</taxon>
    </lineage>
</organism>
<accession>A0A0D2LXP5</accession>
<evidence type="ECO:0000256" key="2">
    <source>
        <dbReference type="SAM" id="Phobius"/>
    </source>
</evidence>
<keyword evidence="4" id="KW-1185">Reference proteome</keyword>
<evidence type="ECO:0000313" key="4">
    <source>
        <dbReference type="Proteomes" id="UP000054498"/>
    </source>
</evidence>
<dbReference type="RefSeq" id="XP_013895184.1">
    <property type="nucleotide sequence ID" value="XM_014039730.1"/>
</dbReference>
<feature type="region of interest" description="Disordered" evidence="1">
    <location>
        <begin position="44"/>
        <end position="73"/>
    </location>
</feature>
<keyword evidence="2" id="KW-0472">Membrane</keyword>
<keyword evidence="2" id="KW-0812">Transmembrane</keyword>
<protein>
    <submittedName>
        <fullName evidence="3">Uncharacterized protein</fullName>
    </submittedName>
</protein>
<sequence length="73" mass="7852">MYMTKGDIKTYPLEWPTIWCFFAALQSAAAFCFELGWPTAFAPRPRRAKPDANGTANGTANGAAPAKEAGKAQ</sequence>
<dbReference type="EMBL" id="KK103130">
    <property type="protein sequence ID" value="KIY96164.1"/>
    <property type="molecule type" value="Genomic_DNA"/>
</dbReference>
<dbReference type="GeneID" id="25729095"/>
<gene>
    <name evidence="3" type="ORF">MNEG_11797</name>
</gene>
<feature type="compositionally biased region" description="Low complexity" evidence="1">
    <location>
        <begin position="52"/>
        <end position="64"/>
    </location>
</feature>
<dbReference type="OrthoDB" id="10267839at2759"/>
<reference evidence="3 4" key="1">
    <citation type="journal article" date="2013" name="BMC Genomics">
        <title>Reconstruction of the lipid metabolism for the microalga Monoraphidium neglectum from its genome sequence reveals characteristics suitable for biofuel production.</title>
        <authorList>
            <person name="Bogen C."/>
            <person name="Al-Dilaimi A."/>
            <person name="Albersmeier A."/>
            <person name="Wichmann J."/>
            <person name="Grundmann M."/>
            <person name="Rupp O."/>
            <person name="Lauersen K.J."/>
            <person name="Blifernez-Klassen O."/>
            <person name="Kalinowski J."/>
            <person name="Goesmann A."/>
            <person name="Mussgnug J.H."/>
            <person name="Kruse O."/>
        </authorList>
    </citation>
    <scope>NUCLEOTIDE SEQUENCE [LARGE SCALE GENOMIC DNA]</scope>
    <source>
        <strain evidence="3 4">SAG 48.87</strain>
    </source>
</reference>
<evidence type="ECO:0000313" key="3">
    <source>
        <dbReference type="EMBL" id="KIY96164.1"/>
    </source>
</evidence>
<feature type="transmembrane region" description="Helical" evidence="2">
    <location>
        <begin position="16"/>
        <end position="37"/>
    </location>
</feature>
<dbReference type="Proteomes" id="UP000054498">
    <property type="component" value="Unassembled WGS sequence"/>
</dbReference>
<dbReference type="KEGG" id="mng:MNEG_11797"/>
<keyword evidence="2" id="KW-1133">Transmembrane helix</keyword>